<evidence type="ECO:0000259" key="4">
    <source>
        <dbReference type="Pfam" id="PF00891"/>
    </source>
</evidence>
<keyword evidence="1 6" id="KW-0489">Methyltransferase</keyword>
<keyword evidence="2" id="KW-0808">Transferase</keyword>
<dbReference type="InterPro" id="IPR036388">
    <property type="entry name" value="WH-like_DNA-bd_sf"/>
</dbReference>
<dbReference type="PROSITE" id="PS51683">
    <property type="entry name" value="SAM_OMT_II"/>
    <property type="match status" value="1"/>
</dbReference>
<dbReference type="PANTHER" id="PTHR43712:SF2">
    <property type="entry name" value="O-METHYLTRANSFERASE CICE"/>
    <property type="match status" value="1"/>
</dbReference>
<evidence type="ECO:0000256" key="1">
    <source>
        <dbReference type="ARBA" id="ARBA00022603"/>
    </source>
</evidence>
<dbReference type="InterPro" id="IPR029063">
    <property type="entry name" value="SAM-dependent_MTases_sf"/>
</dbReference>
<feature type="domain" description="O-methyltransferase C-terminal" evidence="4">
    <location>
        <begin position="131"/>
        <end position="335"/>
    </location>
</feature>
<evidence type="ECO:0000313" key="7">
    <source>
        <dbReference type="Proteomes" id="UP000759298"/>
    </source>
</evidence>
<evidence type="ECO:0000259" key="5">
    <source>
        <dbReference type="Pfam" id="PF08100"/>
    </source>
</evidence>
<dbReference type="RefSeq" id="WP_222825314.1">
    <property type="nucleotide sequence ID" value="NZ_JAHWXP010000003.1"/>
</dbReference>
<accession>A0ABS7PGI4</accession>
<dbReference type="GO" id="GO:0032259">
    <property type="term" value="P:methylation"/>
    <property type="evidence" value="ECO:0007669"/>
    <property type="project" value="UniProtKB-KW"/>
</dbReference>
<dbReference type="GO" id="GO:0008168">
    <property type="term" value="F:methyltransferase activity"/>
    <property type="evidence" value="ECO:0007669"/>
    <property type="project" value="UniProtKB-KW"/>
</dbReference>
<feature type="domain" description="O-methyltransferase dimerisation" evidence="5">
    <location>
        <begin position="39"/>
        <end position="97"/>
    </location>
</feature>
<protein>
    <submittedName>
        <fullName evidence="6">Methyltransferase domain-containing protein</fullName>
    </submittedName>
</protein>
<comment type="caution">
    <text evidence="6">The sequence shown here is derived from an EMBL/GenBank/DDBJ whole genome shotgun (WGS) entry which is preliminary data.</text>
</comment>
<evidence type="ECO:0000256" key="3">
    <source>
        <dbReference type="ARBA" id="ARBA00022691"/>
    </source>
</evidence>
<dbReference type="SUPFAM" id="SSF46785">
    <property type="entry name" value="Winged helix' DNA-binding domain"/>
    <property type="match status" value="1"/>
</dbReference>
<dbReference type="Proteomes" id="UP000759298">
    <property type="component" value="Unassembled WGS sequence"/>
</dbReference>
<proteinExistence type="predicted"/>
<name>A0ABS7PGI4_9SPHN</name>
<organism evidence="6 7">
    <name type="scientific">Alteriqipengyuania abyssalis</name>
    <dbReference type="NCBI Taxonomy" id="2860200"/>
    <lineage>
        <taxon>Bacteria</taxon>
        <taxon>Pseudomonadati</taxon>
        <taxon>Pseudomonadota</taxon>
        <taxon>Alphaproteobacteria</taxon>
        <taxon>Sphingomonadales</taxon>
        <taxon>Erythrobacteraceae</taxon>
        <taxon>Alteriqipengyuania</taxon>
    </lineage>
</organism>
<keyword evidence="7" id="KW-1185">Reference proteome</keyword>
<dbReference type="Gene3D" id="1.10.10.10">
    <property type="entry name" value="Winged helix-like DNA-binding domain superfamily/Winged helix DNA-binding domain"/>
    <property type="match status" value="1"/>
</dbReference>
<evidence type="ECO:0000313" key="6">
    <source>
        <dbReference type="EMBL" id="MBY8337812.1"/>
    </source>
</evidence>
<dbReference type="SUPFAM" id="SSF53335">
    <property type="entry name" value="S-adenosyl-L-methionine-dependent methyltransferases"/>
    <property type="match status" value="1"/>
</dbReference>
<dbReference type="InterPro" id="IPR036390">
    <property type="entry name" value="WH_DNA-bd_sf"/>
</dbReference>
<dbReference type="PANTHER" id="PTHR43712">
    <property type="entry name" value="PUTATIVE (AFU_ORTHOLOGUE AFUA_4G14580)-RELATED"/>
    <property type="match status" value="1"/>
</dbReference>
<dbReference type="InterPro" id="IPR012967">
    <property type="entry name" value="COMT_dimerisation"/>
</dbReference>
<dbReference type="Pfam" id="PF08100">
    <property type="entry name" value="Dimerisation"/>
    <property type="match status" value="1"/>
</dbReference>
<dbReference type="EMBL" id="JAHWXP010000003">
    <property type="protein sequence ID" value="MBY8337812.1"/>
    <property type="molecule type" value="Genomic_DNA"/>
</dbReference>
<sequence>MRLLGWRNRILGSARFQRHAAENPLLRPIARRRAGALFDLVAGFTYSQVLLCTVESGCVQRLGEGPADADELARLAGLSPDATLRLLRAAAAIGIVEHVAGDWWMLGRHGAALHGNAGALAMIRHHTLLYADLADPLALLRADRARPTALSHFWSYAGRAAEADPQRAGAYSQLMSASQAPVAQEVLAAYDLSRHASLLDVGGGQGTFLEAVGAAHPALRLGLFDLPEVTARLEAGRVAVHPGSFFEDALPRGYDCISLVRILHDHDDGPALEILRNIRAALEPGGTLLIAEPMADTPGAEAMGDAYFGFYLWAMGQGRPRTAKEIRSMLRDAGFVRSRRIAARQPIITSLMVAVA</sequence>
<dbReference type="Pfam" id="PF00891">
    <property type="entry name" value="Methyltransf_2"/>
    <property type="match status" value="1"/>
</dbReference>
<dbReference type="Gene3D" id="3.40.50.150">
    <property type="entry name" value="Vaccinia Virus protein VP39"/>
    <property type="match status" value="1"/>
</dbReference>
<reference evidence="6 7" key="1">
    <citation type="submission" date="2021-07" db="EMBL/GenBank/DDBJ databases">
        <title>Alteriqipengyuania abyssalis NZ-12B nov, sp.nov isolated from deep sea sponge in pacific ocean.</title>
        <authorList>
            <person name="Tareen S."/>
            <person name="Wink J."/>
        </authorList>
    </citation>
    <scope>NUCLEOTIDE SEQUENCE [LARGE SCALE GENOMIC DNA]</scope>
    <source>
        <strain evidence="6 7">NZ-12B</strain>
    </source>
</reference>
<keyword evidence="3" id="KW-0949">S-adenosyl-L-methionine</keyword>
<dbReference type="InterPro" id="IPR001077">
    <property type="entry name" value="COMT_C"/>
</dbReference>
<dbReference type="InterPro" id="IPR016461">
    <property type="entry name" value="COMT-like"/>
</dbReference>
<evidence type="ECO:0000256" key="2">
    <source>
        <dbReference type="ARBA" id="ARBA00022679"/>
    </source>
</evidence>
<gene>
    <name evidence="6" type="ORF">KYN89_12235</name>
</gene>